<protein>
    <submittedName>
        <fullName evidence="2">Uncharacterized protein</fullName>
    </submittedName>
</protein>
<evidence type="ECO:0000313" key="3">
    <source>
        <dbReference type="Proteomes" id="UP000070121"/>
    </source>
</evidence>
<evidence type="ECO:0000313" key="2">
    <source>
        <dbReference type="EMBL" id="KXH68950.1"/>
    </source>
</evidence>
<comment type="caution">
    <text evidence="2">The sequence shown here is derived from an EMBL/GenBank/DDBJ whole genome shotgun (WGS) entry which is preliminary data.</text>
</comment>
<dbReference type="EMBL" id="JFFI01000196">
    <property type="protein sequence ID" value="KXH68950.1"/>
    <property type="molecule type" value="Genomic_DNA"/>
</dbReference>
<dbReference type="Proteomes" id="UP000070121">
    <property type="component" value="Unassembled WGS sequence"/>
</dbReference>
<gene>
    <name evidence="2" type="ORF">CSAL01_09193</name>
</gene>
<organism evidence="2 3">
    <name type="scientific">Colletotrichum salicis</name>
    <dbReference type="NCBI Taxonomy" id="1209931"/>
    <lineage>
        <taxon>Eukaryota</taxon>
        <taxon>Fungi</taxon>
        <taxon>Dikarya</taxon>
        <taxon>Ascomycota</taxon>
        <taxon>Pezizomycotina</taxon>
        <taxon>Sordariomycetes</taxon>
        <taxon>Hypocreomycetidae</taxon>
        <taxon>Glomerellales</taxon>
        <taxon>Glomerellaceae</taxon>
        <taxon>Colletotrichum</taxon>
        <taxon>Colletotrichum acutatum species complex</taxon>
    </lineage>
</organism>
<feature type="region of interest" description="Disordered" evidence="1">
    <location>
        <begin position="1"/>
        <end position="136"/>
    </location>
</feature>
<feature type="compositionally biased region" description="Basic and acidic residues" evidence="1">
    <location>
        <begin position="99"/>
        <end position="122"/>
    </location>
</feature>
<accession>A0A135V8C3</accession>
<reference evidence="2 3" key="1">
    <citation type="submission" date="2014-02" db="EMBL/GenBank/DDBJ databases">
        <title>The genome sequence of Colletotrichum salicis CBS 607.94.</title>
        <authorList>
            <person name="Baroncelli R."/>
            <person name="Thon M.R."/>
        </authorList>
    </citation>
    <scope>NUCLEOTIDE SEQUENCE [LARGE SCALE GENOMIC DNA]</scope>
    <source>
        <strain evidence="2 3">CBS 607.94</strain>
    </source>
</reference>
<feature type="compositionally biased region" description="Basic and acidic residues" evidence="1">
    <location>
        <begin position="69"/>
        <end position="90"/>
    </location>
</feature>
<dbReference type="AlphaFoldDB" id="A0A135V8C3"/>
<proteinExistence type="predicted"/>
<evidence type="ECO:0000256" key="1">
    <source>
        <dbReference type="SAM" id="MobiDB-lite"/>
    </source>
</evidence>
<sequence>MADPEIEKGLAEPEVPKTIESVLRLPAQGRASGKKLKKDARNDPGDSSAHEYVSFPPFPVEADDETLEESQKGKWPGDAETVKKSRKDQASADAEPVEDIQRDQPPEEVDSNEKEPPREWKQRPRRASLLWFWNGR</sequence>
<keyword evidence="3" id="KW-1185">Reference proteome</keyword>
<feature type="compositionally biased region" description="Basic and acidic residues" evidence="1">
    <location>
        <begin position="1"/>
        <end position="17"/>
    </location>
</feature>
<name>A0A135V8C3_9PEZI</name>